<dbReference type="EMBL" id="JACIGY010000001">
    <property type="protein sequence ID" value="MBB4409532.1"/>
    <property type="molecule type" value="Genomic_DNA"/>
</dbReference>
<evidence type="ECO:0000256" key="1">
    <source>
        <dbReference type="ARBA" id="ARBA00001947"/>
    </source>
</evidence>
<organism evidence="13 16">
    <name type="scientific">Aliirhizobium cellulosilyticum</name>
    <dbReference type="NCBI Taxonomy" id="393664"/>
    <lineage>
        <taxon>Bacteria</taxon>
        <taxon>Pseudomonadati</taxon>
        <taxon>Pseudomonadota</taxon>
        <taxon>Alphaproteobacteria</taxon>
        <taxon>Hyphomicrobiales</taxon>
        <taxon>Rhizobiaceae</taxon>
        <taxon>Aliirhizobium</taxon>
    </lineage>
</organism>
<dbReference type="InterPro" id="IPR009045">
    <property type="entry name" value="Zn_M74/Hedgehog-like"/>
</dbReference>
<dbReference type="RefSeq" id="WP_343062365.1">
    <property type="nucleotide sequence ID" value="NZ_JACIGW010000001.1"/>
</dbReference>
<comment type="similarity">
    <text evidence="10">Belongs to the peptidase M15 family.</text>
</comment>
<dbReference type="GO" id="GO:0006508">
    <property type="term" value="P:proteolysis"/>
    <property type="evidence" value="ECO:0007669"/>
    <property type="project" value="UniProtKB-KW"/>
</dbReference>
<sequence length="461" mass="48837">MFQPLSNAPIKSAIRTLLGHAADTALTIAKASCAVVLALSACAGTAAMAFAEDRTLKLHFTHTGERAAITYKRNGRFDQKGLAQANRLLRDWRRNQSTRMDPRLLDLVWEVYQRSGATDYIHVVSAYRSPATNSMLRGRSRSTGVAKKSQHMLGKAMDFYIPGVKISTLRRLAMQAQVGGVGFYPTSGSPFVHLDVGSVRAWPRMSRKELVGVFPNGRTMHVPADGRPLPGYDQAVADYKRRVGSQSIQIASTAPDDDEDTGSAKRGGSGLLTAMLPTPKSRAAEALAEQTSPTAIAKAASRKSDPEFADLAALSAPLPILRPSKAVDVDPVQTASLAPTPSLAPIIAARPVAASAPASTPAFSALAALAAPDGMKLLRAPEGSIALLPISGPDLDVEDEFDGEDTLLSWALAAPAENVGMAAPVVIGRTLTDLTAKPESTTPLPLSIAEEFDHDRFWSGG</sequence>
<comment type="caution">
    <text evidence="13">The sequence shown here is derived from an EMBL/GenBank/DDBJ whole genome shotgun (WGS) entry which is preliminary data.</text>
</comment>
<dbReference type="GO" id="GO:0046872">
    <property type="term" value="F:metal ion binding"/>
    <property type="evidence" value="ECO:0007669"/>
    <property type="project" value="UniProtKB-KW"/>
</dbReference>
<dbReference type="Pfam" id="PF05951">
    <property type="entry name" value="Peptidase_M15_2"/>
    <property type="match status" value="1"/>
</dbReference>
<dbReference type="CDD" id="cd14844">
    <property type="entry name" value="Zn-DD-carboxypeptidase_like"/>
    <property type="match status" value="1"/>
</dbReference>
<keyword evidence="8" id="KW-0482">Metalloprotease</keyword>
<dbReference type="Gene3D" id="3.30.1380.10">
    <property type="match status" value="1"/>
</dbReference>
<dbReference type="Proteomes" id="UP000520770">
    <property type="component" value="Unassembled WGS sequence"/>
</dbReference>
<dbReference type="Proteomes" id="UP000576087">
    <property type="component" value="Unassembled WGS sequence"/>
</dbReference>
<accession>A0A7W6S6N0</accession>
<gene>
    <name evidence="14" type="ORF">GGE31_000003</name>
    <name evidence="13" type="ORF">GGE33_001782</name>
    <name evidence="15" type="ORF">GGE35_000003</name>
</gene>
<evidence type="ECO:0000313" key="14">
    <source>
        <dbReference type="EMBL" id="MBB4409532.1"/>
    </source>
</evidence>
<comment type="pathway">
    <text evidence="2">Cell wall biogenesis; cell wall polysaccharide biosynthesis.</text>
</comment>
<evidence type="ECO:0000256" key="11">
    <source>
        <dbReference type="ARBA" id="ARBA00093666"/>
    </source>
</evidence>
<evidence type="ECO:0000256" key="3">
    <source>
        <dbReference type="ARBA" id="ARBA00022670"/>
    </source>
</evidence>
<evidence type="ECO:0000256" key="2">
    <source>
        <dbReference type="ARBA" id="ARBA00004776"/>
    </source>
</evidence>
<keyword evidence="6" id="KW-0378">Hydrolase</keyword>
<dbReference type="PANTHER" id="PTHR37425:SF1">
    <property type="entry name" value="OUTER MEMBRANE PROTEIN"/>
    <property type="match status" value="1"/>
</dbReference>
<name>A0A7W6S6N0_9HYPH</name>
<keyword evidence="9" id="KW-0961">Cell wall biogenesis/degradation</keyword>
<comment type="cofactor">
    <cofactor evidence="1">
        <name>Zn(2+)</name>
        <dbReference type="ChEBI" id="CHEBI:29105"/>
    </cofactor>
</comment>
<protein>
    <recommendedName>
        <fullName evidence="11">Murein endopeptidase K</fullName>
    </recommendedName>
</protein>
<evidence type="ECO:0000256" key="4">
    <source>
        <dbReference type="ARBA" id="ARBA00022723"/>
    </source>
</evidence>
<evidence type="ECO:0000313" key="17">
    <source>
        <dbReference type="Proteomes" id="UP000524535"/>
    </source>
</evidence>
<dbReference type="EMBL" id="JACIHM010000001">
    <property type="protein sequence ID" value="MBB4444221.1"/>
    <property type="molecule type" value="Genomic_DNA"/>
</dbReference>
<dbReference type="GO" id="GO:0071555">
    <property type="term" value="P:cell wall organization"/>
    <property type="evidence" value="ECO:0007669"/>
    <property type="project" value="UniProtKB-KW"/>
</dbReference>
<evidence type="ECO:0000256" key="7">
    <source>
        <dbReference type="ARBA" id="ARBA00022833"/>
    </source>
</evidence>
<evidence type="ECO:0000313" key="18">
    <source>
        <dbReference type="Proteomes" id="UP000576087"/>
    </source>
</evidence>
<evidence type="ECO:0000256" key="5">
    <source>
        <dbReference type="ARBA" id="ARBA00022729"/>
    </source>
</evidence>
<dbReference type="PANTHER" id="PTHR37425">
    <property type="match status" value="1"/>
</dbReference>
<reference evidence="16 17" key="1">
    <citation type="submission" date="2020-08" db="EMBL/GenBank/DDBJ databases">
        <title>Genomic Encyclopedia of Type Strains, Phase IV (KMG-V): Genome sequencing to study the core and pangenomes of soil and plant-associated prokaryotes.</title>
        <authorList>
            <person name="Whitman W."/>
        </authorList>
    </citation>
    <scope>NUCLEOTIDE SEQUENCE [LARGE SCALE GENOMIC DNA]</scope>
    <source>
        <strain evidence="14 17">SEMIA 444</strain>
        <strain evidence="13 16">SEMIA 448</strain>
        <strain evidence="15 18">SEMIA 452</strain>
    </source>
</reference>
<evidence type="ECO:0000256" key="10">
    <source>
        <dbReference type="ARBA" id="ARBA00093448"/>
    </source>
</evidence>
<keyword evidence="5" id="KW-0732">Signal</keyword>
<keyword evidence="17" id="KW-1185">Reference proteome</keyword>
<dbReference type="GO" id="GO:0008237">
    <property type="term" value="F:metallopeptidase activity"/>
    <property type="evidence" value="ECO:0007669"/>
    <property type="project" value="UniProtKB-KW"/>
</dbReference>
<evidence type="ECO:0000313" key="15">
    <source>
        <dbReference type="EMBL" id="MBB4444221.1"/>
    </source>
</evidence>
<dbReference type="EMBL" id="JACIGW010000001">
    <property type="protein sequence ID" value="MBB4348074.1"/>
    <property type="molecule type" value="Genomic_DNA"/>
</dbReference>
<feature type="region of interest" description="Disordered" evidence="12">
    <location>
        <begin position="247"/>
        <end position="272"/>
    </location>
</feature>
<evidence type="ECO:0000256" key="9">
    <source>
        <dbReference type="ARBA" id="ARBA00023316"/>
    </source>
</evidence>
<evidence type="ECO:0000313" key="13">
    <source>
        <dbReference type="EMBL" id="MBB4348074.1"/>
    </source>
</evidence>
<keyword evidence="4" id="KW-0479">Metal-binding</keyword>
<dbReference type="AlphaFoldDB" id="A0A7W6S6N0"/>
<proteinExistence type="inferred from homology"/>
<evidence type="ECO:0000256" key="8">
    <source>
        <dbReference type="ARBA" id="ARBA00023049"/>
    </source>
</evidence>
<keyword evidence="7" id="KW-0862">Zinc</keyword>
<evidence type="ECO:0000313" key="16">
    <source>
        <dbReference type="Proteomes" id="UP000520770"/>
    </source>
</evidence>
<evidence type="ECO:0000256" key="12">
    <source>
        <dbReference type="SAM" id="MobiDB-lite"/>
    </source>
</evidence>
<keyword evidence="3" id="KW-0645">Protease</keyword>
<evidence type="ECO:0000256" key="6">
    <source>
        <dbReference type="ARBA" id="ARBA00022801"/>
    </source>
</evidence>
<dbReference type="Proteomes" id="UP000524535">
    <property type="component" value="Unassembled WGS sequence"/>
</dbReference>
<dbReference type="InterPro" id="IPR010275">
    <property type="entry name" value="MepK"/>
</dbReference>
<dbReference type="SUPFAM" id="SSF55166">
    <property type="entry name" value="Hedgehog/DD-peptidase"/>
    <property type="match status" value="1"/>
</dbReference>